<accession>A0A0R2HP46</accession>
<dbReference type="PATRIC" id="fig|1449336.4.peg.2027"/>
<dbReference type="GO" id="GO:0016791">
    <property type="term" value="F:phosphatase activity"/>
    <property type="evidence" value="ECO:0007669"/>
    <property type="project" value="TreeGrafter"/>
</dbReference>
<dbReference type="EMBL" id="JQBS01000035">
    <property type="protein sequence ID" value="KRN54408.1"/>
    <property type="molecule type" value="Genomic_DNA"/>
</dbReference>
<dbReference type="SFLD" id="SFLDS00003">
    <property type="entry name" value="Haloacid_Dehalogenase"/>
    <property type="match status" value="1"/>
</dbReference>
<dbReference type="AlphaFoldDB" id="A0A0R2HP46"/>
<dbReference type="NCBIfam" id="TIGR01484">
    <property type="entry name" value="HAD-SF-IIB"/>
    <property type="match status" value="1"/>
</dbReference>
<dbReference type="InterPro" id="IPR000150">
    <property type="entry name" value="Cof"/>
</dbReference>
<name>A0A0R2HP46_CARDV</name>
<dbReference type="PANTHER" id="PTHR10000">
    <property type="entry name" value="PHOSPHOSERINE PHOSPHATASE"/>
    <property type="match status" value="1"/>
</dbReference>
<dbReference type="SFLD" id="SFLDG01140">
    <property type="entry name" value="C2.B:_Phosphomannomutase_and_P"/>
    <property type="match status" value="1"/>
</dbReference>
<dbReference type="GO" id="GO:0000287">
    <property type="term" value="F:magnesium ion binding"/>
    <property type="evidence" value="ECO:0007669"/>
    <property type="project" value="TreeGrafter"/>
</dbReference>
<dbReference type="InterPro" id="IPR036412">
    <property type="entry name" value="HAD-like_sf"/>
</dbReference>
<reference evidence="1 2" key="1">
    <citation type="journal article" date="2015" name="Genome Announc.">
        <title>Expanding the biotechnology potential of lactobacilli through comparative genomics of 213 strains and associated genera.</title>
        <authorList>
            <person name="Sun Z."/>
            <person name="Harris H.M."/>
            <person name="McCann A."/>
            <person name="Guo C."/>
            <person name="Argimon S."/>
            <person name="Zhang W."/>
            <person name="Yang X."/>
            <person name="Jeffery I.B."/>
            <person name="Cooney J.C."/>
            <person name="Kagawa T.F."/>
            <person name="Liu W."/>
            <person name="Song Y."/>
            <person name="Salvetti E."/>
            <person name="Wrobel A."/>
            <person name="Rasinkangas P."/>
            <person name="Parkhill J."/>
            <person name="Rea M.C."/>
            <person name="O'Sullivan O."/>
            <person name="Ritari J."/>
            <person name="Douillard F.P."/>
            <person name="Paul Ross R."/>
            <person name="Yang R."/>
            <person name="Briner A.E."/>
            <person name="Felis G.E."/>
            <person name="de Vos W.M."/>
            <person name="Barrangou R."/>
            <person name="Klaenhammer T.R."/>
            <person name="Caufield P.W."/>
            <person name="Cui Y."/>
            <person name="Zhang H."/>
            <person name="O'Toole P.W."/>
        </authorList>
    </citation>
    <scope>NUCLEOTIDE SEQUENCE [LARGE SCALE GENOMIC DNA]</scope>
    <source>
        <strain evidence="1 2">DSM 20623</strain>
    </source>
</reference>
<dbReference type="InterPro" id="IPR023214">
    <property type="entry name" value="HAD_sf"/>
</dbReference>
<gene>
    <name evidence="1" type="ORF">IV74_GL001990</name>
</gene>
<organism evidence="1 2">
    <name type="scientific">Carnobacterium divergens DSM 20623</name>
    <dbReference type="NCBI Taxonomy" id="1449336"/>
    <lineage>
        <taxon>Bacteria</taxon>
        <taxon>Bacillati</taxon>
        <taxon>Bacillota</taxon>
        <taxon>Bacilli</taxon>
        <taxon>Lactobacillales</taxon>
        <taxon>Carnobacteriaceae</taxon>
        <taxon>Carnobacterium</taxon>
    </lineage>
</organism>
<keyword evidence="2" id="KW-1185">Reference proteome</keyword>
<dbReference type="Proteomes" id="UP000051658">
    <property type="component" value="Unassembled WGS sequence"/>
</dbReference>
<dbReference type="PANTHER" id="PTHR10000:SF23">
    <property type="entry name" value="5-AMINO-6-(5-PHOSPHO-D-RIBITYLAMINO)URACIL PHOSPHATASE YITU"/>
    <property type="match status" value="1"/>
</dbReference>
<proteinExistence type="predicted"/>
<comment type="caution">
    <text evidence="1">The sequence shown here is derived from an EMBL/GenBank/DDBJ whole genome shotgun (WGS) entry which is preliminary data.</text>
</comment>
<dbReference type="Pfam" id="PF08282">
    <property type="entry name" value="Hydrolase_3"/>
    <property type="match status" value="1"/>
</dbReference>
<dbReference type="InterPro" id="IPR006379">
    <property type="entry name" value="HAD-SF_hydro_IIB"/>
</dbReference>
<dbReference type="GO" id="GO:0005829">
    <property type="term" value="C:cytosol"/>
    <property type="evidence" value="ECO:0007669"/>
    <property type="project" value="TreeGrafter"/>
</dbReference>
<dbReference type="GeneID" id="89588985"/>
<evidence type="ECO:0000313" key="2">
    <source>
        <dbReference type="Proteomes" id="UP000051658"/>
    </source>
</evidence>
<dbReference type="Gene3D" id="3.30.1240.10">
    <property type="match status" value="1"/>
</dbReference>
<dbReference type="NCBIfam" id="TIGR00099">
    <property type="entry name" value="Cof-subfamily"/>
    <property type="match status" value="1"/>
</dbReference>
<dbReference type="eggNOG" id="COG0561">
    <property type="taxonomic scope" value="Bacteria"/>
</dbReference>
<dbReference type="RefSeq" id="WP_034569482.1">
    <property type="nucleotide sequence ID" value="NZ_JQBS01000035.1"/>
</dbReference>
<dbReference type="SUPFAM" id="SSF56784">
    <property type="entry name" value="HAD-like"/>
    <property type="match status" value="1"/>
</dbReference>
<dbReference type="CDD" id="cd07516">
    <property type="entry name" value="HAD_Pase"/>
    <property type="match status" value="1"/>
</dbReference>
<dbReference type="Gene3D" id="3.40.50.1000">
    <property type="entry name" value="HAD superfamily/HAD-like"/>
    <property type="match status" value="1"/>
</dbReference>
<protein>
    <submittedName>
        <fullName evidence="1">Phosphatase</fullName>
    </submittedName>
</protein>
<sequence>MTKKLITIDLDGTTLNNESKITPKTIEVFKKAQHAGHMISIVTGRPYRISKQYYQQLGLDTPIVNFNGALCHMPHELEWAAQYHKTLHRDIALDMLSLKKHMEIDMIAAEVKDSVYADQFYMPNKDFFPDGKKGTNTLTAKNLKDDPTSVCVFTKKENQAFITNELITRYGDSIEIRTWGGDTPCLEIVSAGVQKALGVECIADAYGFKQQDIIAFGDEDNDYEMIQYAGHGVVMKNGIDALKSIANDITQKTNNEDGLASYLENYLHLA</sequence>
<evidence type="ECO:0000313" key="1">
    <source>
        <dbReference type="EMBL" id="KRN54408.1"/>
    </source>
</evidence>